<reference evidence="2" key="3">
    <citation type="submission" date="2025-09" db="UniProtKB">
        <authorList>
            <consortium name="Ensembl"/>
        </authorList>
    </citation>
    <scope>IDENTIFICATION</scope>
</reference>
<feature type="compositionally biased region" description="Basic and acidic residues" evidence="1">
    <location>
        <begin position="90"/>
        <end position="99"/>
    </location>
</feature>
<sequence length="274" mass="30052">MCERMNSLAFKAPSKDNLYEKEKTYDSSKTEIRGKVFKAETSESSEAETTESVKGQFTKSLEGKDCQPSGKEISQSSQKDANRFPVEQLRLSRDSKSMEGEANGAKVPEAPTKDRDSFQKVLSEFLREDAIQFSEGRLCLSKASKSTDEEANESKSTESPEEDSASSQEDTESSEGFTSDFSSVSTSSENAASISEGETLSSNGTSAVVSYEVGSRSSKGLSCSDSSVFTCKNSSKSPSRSKDWFRRKISKLWRKVSRGMKGVFKCCLVPKVED</sequence>
<reference evidence="3" key="1">
    <citation type="journal article" date="2004" name="Nature">
        <title>Genome duplication in the teleost fish Tetraodon nigroviridis reveals the early vertebrate proto-karyotype.</title>
        <authorList>
            <person name="Jaillon O."/>
            <person name="Aury J.-M."/>
            <person name="Brunet F."/>
            <person name="Petit J.-L."/>
            <person name="Stange-Thomann N."/>
            <person name="Mauceli E."/>
            <person name="Bouneau L."/>
            <person name="Fischer C."/>
            <person name="Ozouf-Costaz C."/>
            <person name="Bernot A."/>
            <person name="Nicaud S."/>
            <person name="Jaffe D."/>
            <person name="Fisher S."/>
            <person name="Lutfalla G."/>
            <person name="Dossat C."/>
            <person name="Segurens B."/>
            <person name="Dasilva C."/>
            <person name="Salanoubat M."/>
            <person name="Levy M."/>
            <person name="Boudet N."/>
            <person name="Castellano S."/>
            <person name="Anthouard V."/>
            <person name="Jubin C."/>
            <person name="Castelli V."/>
            <person name="Katinka M."/>
            <person name="Vacherie B."/>
            <person name="Biemont C."/>
            <person name="Skalli Z."/>
            <person name="Cattolico L."/>
            <person name="Poulain J."/>
            <person name="De Berardinis V."/>
            <person name="Cruaud C."/>
            <person name="Duprat S."/>
            <person name="Brottier P."/>
            <person name="Coutanceau J.-P."/>
            <person name="Gouzy J."/>
            <person name="Parra G."/>
            <person name="Lardier G."/>
            <person name="Chapple C."/>
            <person name="McKernan K.J."/>
            <person name="McEwan P."/>
            <person name="Bosak S."/>
            <person name="Kellis M."/>
            <person name="Volff J.-N."/>
            <person name="Guigo R."/>
            <person name="Zody M.C."/>
            <person name="Mesirov J."/>
            <person name="Lindblad-Toh K."/>
            <person name="Birren B."/>
            <person name="Nusbaum C."/>
            <person name="Kahn D."/>
            <person name="Robinson-Rechavi M."/>
            <person name="Laudet V."/>
            <person name="Schachter V."/>
            <person name="Quetier F."/>
            <person name="Saurin W."/>
            <person name="Scarpelli C."/>
            <person name="Wincker P."/>
            <person name="Lander E.S."/>
            <person name="Weissenbach J."/>
            <person name="Roest Crollius H."/>
        </authorList>
    </citation>
    <scope>NUCLEOTIDE SEQUENCE [LARGE SCALE GENOMIC DNA]</scope>
</reference>
<dbReference type="Proteomes" id="UP000007303">
    <property type="component" value="Unassembled WGS sequence"/>
</dbReference>
<evidence type="ECO:0000256" key="1">
    <source>
        <dbReference type="SAM" id="MobiDB-lite"/>
    </source>
</evidence>
<keyword evidence="3" id="KW-1185">Reference proteome</keyword>
<evidence type="ECO:0000313" key="2">
    <source>
        <dbReference type="Ensembl" id="ENSTNIP00000002057.1"/>
    </source>
</evidence>
<feature type="region of interest" description="Disordered" evidence="1">
    <location>
        <begin position="1"/>
        <end position="116"/>
    </location>
</feature>
<dbReference type="Ensembl" id="ENSTNIT00000000313.1">
    <property type="protein sequence ID" value="ENSTNIP00000002057.1"/>
    <property type="gene ID" value="ENSTNIG00000001179.1"/>
</dbReference>
<dbReference type="HOGENOM" id="CLU_1015517_0_0_1"/>
<reference evidence="2" key="2">
    <citation type="submission" date="2025-08" db="UniProtKB">
        <authorList>
            <consortium name="Ensembl"/>
        </authorList>
    </citation>
    <scope>IDENTIFICATION</scope>
</reference>
<name>H3C1E1_TETNG</name>
<dbReference type="InParanoid" id="H3C1E1"/>
<accession>H3C1E1</accession>
<proteinExistence type="predicted"/>
<feature type="compositionally biased region" description="Basic and acidic residues" evidence="1">
    <location>
        <begin position="13"/>
        <end position="41"/>
    </location>
</feature>
<dbReference type="AlphaFoldDB" id="H3C1E1"/>
<evidence type="ECO:0000313" key="3">
    <source>
        <dbReference type="Proteomes" id="UP000007303"/>
    </source>
</evidence>
<feature type="compositionally biased region" description="Low complexity" evidence="1">
    <location>
        <begin position="177"/>
        <end position="196"/>
    </location>
</feature>
<protein>
    <submittedName>
        <fullName evidence="2">Uncharacterized protein</fullName>
    </submittedName>
</protein>
<feature type="compositionally biased region" description="Acidic residues" evidence="1">
    <location>
        <begin position="159"/>
        <end position="173"/>
    </location>
</feature>
<feature type="region of interest" description="Disordered" evidence="1">
    <location>
        <begin position="142"/>
        <end position="205"/>
    </location>
</feature>
<feature type="compositionally biased region" description="Basic and acidic residues" evidence="1">
    <location>
        <begin position="145"/>
        <end position="158"/>
    </location>
</feature>
<organism evidence="2 3">
    <name type="scientific">Tetraodon nigroviridis</name>
    <name type="common">Spotted green pufferfish</name>
    <name type="synonym">Chelonodon nigroviridis</name>
    <dbReference type="NCBI Taxonomy" id="99883"/>
    <lineage>
        <taxon>Eukaryota</taxon>
        <taxon>Metazoa</taxon>
        <taxon>Chordata</taxon>
        <taxon>Craniata</taxon>
        <taxon>Vertebrata</taxon>
        <taxon>Euteleostomi</taxon>
        <taxon>Actinopterygii</taxon>
        <taxon>Neopterygii</taxon>
        <taxon>Teleostei</taxon>
        <taxon>Neoteleostei</taxon>
        <taxon>Acanthomorphata</taxon>
        <taxon>Eupercaria</taxon>
        <taxon>Tetraodontiformes</taxon>
        <taxon>Tetradontoidea</taxon>
        <taxon>Tetraodontidae</taxon>
        <taxon>Tetraodon</taxon>
    </lineage>
</organism>